<comment type="caution">
    <text evidence="1">The sequence shown here is derived from an EMBL/GenBank/DDBJ whole genome shotgun (WGS) entry which is preliminary data.</text>
</comment>
<dbReference type="AlphaFoldDB" id="W2CD16"/>
<dbReference type="PATRIC" id="fig|1410950.3.peg.762"/>
<evidence type="ECO:0000313" key="2">
    <source>
        <dbReference type="Proteomes" id="UP000018872"/>
    </source>
</evidence>
<reference evidence="1 2" key="1">
    <citation type="submission" date="2013-11" db="EMBL/GenBank/DDBJ databases">
        <title>Single cell genomics of uncultured Tannerella BU063 (oral taxon 286).</title>
        <authorList>
            <person name="Beall C.J."/>
            <person name="Campbell A.G."/>
            <person name="Griffen A.L."/>
            <person name="Podar M."/>
            <person name="Leys E.J."/>
        </authorList>
    </citation>
    <scope>NUCLEOTIDE SEQUENCE [LARGE SCALE GENOMIC DNA]</scope>
    <source>
        <strain evidence="1">Cell 5</strain>
    </source>
</reference>
<dbReference type="GO" id="GO:0003677">
    <property type="term" value="F:DNA binding"/>
    <property type="evidence" value="ECO:0007669"/>
    <property type="project" value="UniProtKB-KW"/>
</dbReference>
<evidence type="ECO:0000313" key="1">
    <source>
        <dbReference type="EMBL" id="ETK04943.1"/>
    </source>
</evidence>
<accession>W2CD16</accession>
<sequence length="302" mass="35577">MSSKRATTLSEQIALLRQRGMTIDDECKAKEVLLDIGYYRLGFYWFAFEKTYPQKRPRTHEFREGARFDHVVKLYYFDFNLRNMLMKYLNRIEINFKTFLTYHVSTLYPDSPTWFADPAIISSEYIQEFDRIVYTEKFKKSHPVIKRHHQIHKNDRYAPAWKTIEYMTFGAVIHLFQALLDQSTRIMICGHFGIRQQKIFDSYMKVLLDIRNHCAHGGVLYDLALPRPIKKGPAGKKDMEPADYQGLYGALRVVLYMIGNVSKNRQQDLKDELRALFEQNTDVREILTLTTGIGDIDTFLED</sequence>
<dbReference type="InterPro" id="IPR011664">
    <property type="entry name" value="Abi_system_AbiD/AbiF-like"/>
</dbReference>
<dbReference type="Proteomes" id="UP000018872">
    <property type="component" value="Unassembled WGS sequence"/>
</dbReference>
<gene>
    <name evidence="1" type="ORF">T229_06110</name>
</gene>
<dbReference type="Pfam" id="PF07751">
    <property type="entry name" value="Abi_2"/>
    <property type="match status" value="1"/>
</dbReference>
<organism evidence="1 2">
    <name type="scientific">Tannerella sp. oral taxon BU063 isolate Cell 5</name>
    <dbReference type="NCBI Taxonomy" id="1410950"/>
    <lineage>
        <taxon>Bacteria</taxon>
        <taxon>Pseudomonadati</taxon>
        <taxon>Bacteroidota</taxon>
        <taxon>Bacteroidia</taxon>
        <taxon>Bacteroidales</taxon>
        <taxon>Tannerellaceae</taxon>
        <taxon>Tannerella</taxon>
    </lineage>
</organism>
<proteinExistence type="predicted"/>
<keyword evidence="1" id="KW-0238">DNA-binding</keyword>
<dbReference type="EMBL" id="AYYC01000598">
    <property type="protein sequence ID" value="ETK04943.1"/>
    <property type="molecule type" value="Genomic_DNA"/>
</dbReference>
<name>W2CD16_9BACT</name>
<protein>
    <submittedName>
        <fullName evidence="1">DNA-binding protein</fullName>
    </submittedName>
</protein>